<dbReference type="PANTHER" id="PTHR30385:SF4">
    <property type="entry name" value="RNA POLYMERASE SIGMA-E FACTOR"/>
    <property type="match status" value="1"/>
</dbReference>
<evidence type="ECO:0000256" key="3">
    <source>
        <dbReference type="ARBA" id="ARBA00023125"/>
    </source>
</evidence>
<feature type="domain" description="GGDEF" evidence="5">
    <location>
        <begin position="309"/>
        <end position="428"/>
    </location>
</feature>
<evidence type="ECO:0000313" key="6">
    <source>
        <dbReference type="EMBL" id="KPJ64809.1"/>
    </source>
</evidence>
<evidence type="ECO:0000313" key="7">
    <source>
        <dbReference type="Proteomes" id="UP000052020"/>
    </source>
</evidence>
<keyword evidence="1" id="KW-0805">Transcription regulation</keyword>
<evidence type="ECO:0000256" key="2">
    <source>
        <dbReference type="ARBA" id="ARBA00023082"/>
    </source>
</evidence>
<dbReference type="InterPro" id="IPR013324">
    <property type="entry name" value="RNA_pol_sigma_r3/r4-like"/>
</dbReference>
<dbReference type="Pfam" id="PF04539">
    <property type="entry name" value="Sigma70_r3"/>
    <property type="match status" value="1"/>
</dbReference>
<dbReference type="CDD" id="cd01949">
    <property type="entry name" value="GGDEF"/>
    <property type="match status" value="1"/>
</dbReference>
<keyword evidence="2" id="KW-0731">Sigma factor</keyword>
<dbReference type="NCBIfam" id="TIGR02937">
    <property type="entry name" value="sigma70-ECF"/>
    <property type="match status" value="1"/>
</dbReference>
<evidence type="ECO:0000259" key="5">
    <source>
        <dbReference type="PROSITE" id="PS50887"/>
    </source>
</evidence>
<dbReference type="Gene3D" id="1.20.120.1810">
    <property type="match status" value="1"/>
</dbReference>
<sequence>MAARRARHQAKEGTSSEDLFRRYLETKDEDLRARLVCQNLHLVHTVAKRFTGLGESPEDISQEGAMGLINAVDMYDVNRGVKFTTYATHLIVGHIQHYLRDRGKAIRLPAWVQEMETKINRATEALTQELGRHPTMEEIAKRLDISESSVADTIRARERTRLTSLDAGPEDDAEPGLSALERETAAGEAFDCAALTAEDRLLLDEAIGRLKQLEQKVIRGFFFQGLNQTEIARRMGISVNYASYLLRGAVGKLKEALATASELQPEPERVQSPLPPCAAAKDEESGLATEPYFRIRLREEIERVRRYRAPCALLMVEIDAGDQRLDAESLRRVARAIKQITRRTDLVARLGDHLLAVLMPHTGVQARALAGRISSLVASAVPLTDRTPRTTFGFAICPHHGDTDEALLAHAQQALAVNRMQAQAVPSG</sequence>
<dbReference type="GO" id="GO:0016987">
    <property type="term" value="F:sigma factor activity"/>
    <property type="evidence" value="ECO:0007669"/>
    <property type="project" value="UniProtKB-KW"/>
</dbReference>
<dbReference type="SUPFAM" id="SSF55073">
    <property type="entry name" value="Nucleotide cyclase"/>
    <property type="match status" value="1"/>
</dbReference>
<dbReference type="InterPro" id="IPR014284">
    <property type="entry name" value="RNA_pol_sigma-70_dom"/>
</dbReference>
<accession>A0A0S7XRW4</accession>
<dbReference type="InterPro" id="IPR000160">
    <property type="entry name" value="GGDEF_dom"/>
</dbReference>
<dbReference type="Proteomes" id="UP000052020">
    <property type="component" value="Unassembled WGS sequence"/>
</dbReference>
<keyword evidence="3" id="KW-0238">DNA-binding</keyword>
<dbReference type="InterPro" id="IPR036388">
    <property type="entry name" value="WH-like_DNA-bd_sf"/>
</dbReference>
<dbReference type="AlphaFoldDB" id="A0A0S7XRW4"/>
<gene>
    <name evidence="6" type="ORF">AMK68_00540</name>
</gene>
<dbReference type="InterPro" id="IPR013325">
    <property type="entry name" value="RNA_pol_sigma_r2"/>
</dbReference>
<keyword evidence="4" id="KW-0804">Transcription</keyword>
<dbReference type="SUPFAM" id="SSF88659">
    <property type="entry name" value="Sigma3 and sigma4 domains of RNA polymerase sigma factors"/>
    <property type="match status" value="2"/>
</dbReference>
<dbReference type="SUPFAM" id="SSF88946">
    <property type="entry name" value="Sigma2 domain of RNA polymerase sigma factors"/>
    <property type="match status" value="1"/>
</dbReference>
<dbReference type="Pfam" id="PF04545">
    <property type="entry name" value="Sigma70_r4"/>
    <property type="match status" value="1"/>
</dbReference>
<evidence type="ECO:0000256" key="4">
    <source>
        <dbReference type="ARBA" id="ARBA00023163"/>
    </source>
</evidence>
<dbReference type="Gene3D" id="3.30.70.270">
    <property type="match status" value="1"/>
</dbReference>
<reference evidence="6 7" key="1">
    <citation type="journal article" date="2015" name="Microbiome">
        <title>Genomic resolution of linkages in carbon, nitrogen, and sulfur cycling among widespread estuary sediment bacteria.</title>
        <authorList>
            <person name="Baker B.J."/>
            <person name="Lazar C.S."/>
            <person name="Teske A.P."/>
            <person name="Dick G.J."/>
        </authorList>
    </citation>
    <scope>NUCLEOTIDE SEQUENCE [LARGE SCALE GENOMIC DNA]</scope>
    <source>
        <strain evidence="6">DG_56</strain>
    </source>
</reference>
<evidence type="ECO:0000256" key="1">
    <source>
        <dbReference type="ARBA" id="ARBA00023015"/>
    </source>
</evidence>
<dbReference type="GO" id="GO:0003677">
    <property type="term" value="F:DNA binding"/>
    <property type="evidence" value="ECO:0007669"/>
    <property type="project" value="UniProtKB-KW"/>
</dbReference>
<dbReference type="InterPro" id="IPR007624">
    <property type="entry name" value="RNA_pol_sigma70_r3"/>
</dbReference>
<comment type="caution">
    <text evidence="6">The sequence shown here is derived from an EMBL/GenBank/DDBJ whole genome shotgun (WGS) entry which is preliminary data.</text>
</comment>
<organism evidence="6 7">
    <name type="scientific">candidate division KD3-62 bacterium DG_56</name>
    <dbReference type="NCBI Taxonomy" id="1704032"/>
    <lineage>
        <taxon>Bacteria</taxon>
        <taxon>candidate division KD3-62</taxon>
    </lineage>
</organism>
<dbReference type="EMBL" id="LIZY01000006">
    <property type="protein sequence ID" value="KPJ64809.1"/>
    <property type="molecule type" value="Genomic_DNA"/>
</dbReference>
<dbReference type="PANTHER" id="PTHR30385">
    <property type="entry name" value="SIGMA FACTOR F FLAGELLAR"/>
    <property type="match status" value="1"/>
</dbReference>
<dbReference type="SMART" id="SM00267">
    <property type="entry name" value="GGDEF"/>
    <property type="match status" value="1"/>
</dbReference>
<protein>
    <recommendedName>
        <fullName evidence="5">GGDEF domain-containing protein</fullName>
    </recommendedName>
</protein>
<dbReference type="Pfam" id="PF00990">
    <property type="entry name" value="GGDEF"/>
    <property type="match status" value="1"/>
</dbReference>
<dbReference type="InterPro" id="IPR029787">
    <property type="entry name" value="Nucleotide_cyclase"/>
</dbReference>
<name>A0A0S7XRW4_9BACT</name>
<dbReference type="InterPro" id="IPR007627">
    <property type="entry name" value="RNA_pol_sigma70_r2"/>
</dbReference>
<proteinExistence type="predicted"/>
<dbReference type="InterPro" id="IPR007630">
    <property type="entry name" value="RNA_pol_sigma70_r4"/>
</dbReference>
<dbReference type="PROSITE" id="PS50887">
    <property type="entry name" value="GGDEF"/>
    <property type="match status" value="1"/>
</dbReference>
<dbReference type="GO" id="GO:0006352">
    <property type="term" value="P:DNA-templated transcription initiation"/>
    <property type="evidence" value="ECO:0007669"/>
    <property type="project" value="InterPro"/>
</dbReference>
<dbReference type="Gene3D" id="1.10.10.10">
    <property type="entry name" value="Winged helix-like DNA-binding domain superfamily/Winged helix DNA-binding domain"/>
    <property type="match status" value="2"/>
</dbReference>
<dbReference type="Pfam" id="PF04542">
    <property type="entry name" value="Sigma70_r2"/>
    <property type="match status" value="1"/>
</dbReference>
<dbReference type="InterPro" id="IPR043128">
    <property type="entry name" value="Rev_trsase/Diguanyl_cyclase"/>
</dbReference>